<keyword evidence="8" id="KW-1185">Reference proteome</keyword>
<feature type="region of interest" description="Disordered" evidence="5">
    <location>
        <begin position="160"/>
        <end position="183"/>
    </location>
</feature>
<organism evidence="7 8">
    <name type="scientific">Cyprinus carpio carpio</name>
    <dbReference type="NCBI Taxonomy" id="630221"/>
    <lineage>
        <taxon>Eukaryota</taxon>
        <taxon>Metazoa</taxon>
        <taxon>Chordata</taxon>
        <taxon>Craniata</taxon>
        <taxon>Vertebrata</taxon>
        <taxon>Euteleostomi</taxon>
        <taxon>Actinopterygii</taxon>
        <taxon>Neopterygii</taxon>
        <taxon>Teleostei</taxon>
        <taxon>Ostariophysi</taxon>
        <taxon>Cypriniformes</taxon>
        <taxon>Cyprinidae</taxon>
        <taxon>Cyprininae</taxon>
        <taxon>Cyprinus</taxon>
    </lineage>
</organism>
<reference evidence="7" key="1">
    <citation type="submission" date="2025-08" db="UniProtKB">
        <authorList>
            <consortium name="Ensembl"/>
        </authorList>
    </citation>
    <scope>IDENTIFICATION</scope>
</reference>
<dbReference type="CDD" id="cd09485">
    <property type="entry name" value="LIM_Eplin_alpha_beta"/>
    <property type="match status" value="1"/>
</dbReference>
<feature type="compositionally biased region" description="Basic and acidic residues" evidence="5">
    <location>
        <begin position="415"/>
        <end position="424"/>
    </location>
</feature>
<dbReference type="InterPro" id="IPR001781">
    <property type="entry name" value="Znf_LIM"/>
</dbReference>
<feature type="compositionally biased region" description="Acidic residues" evidence="5">
    <location>
        <begin position="543"/>
        <end position="561"/>
    </location>
</feature>
<protein>
    <recommendedName>
        <fullName evidence="6">LIM zinc-binding domain-containing protein</fullName>
    </recommendedName>
</protein>
<dbReference type="SMART" id="SM00132">
    <property type="entry name" value="LIM"/>
    <property type="match status" value="1"/>
</dbReference>
<feature type="region of interest" description="Disordered" evidence="5">
    <location>
        <begin position="407"/>
        <end position="622"/>
    </location>
</feature>
<feature type="compositionally biased region" description="Basic and acidic residues" evidence="5">
    <location>
        <begin position="44"/>
        <end position="57"/>
    </location>
</feature>
<feature type="compositionally biased region" description="Low complexity" evidence="5">
    <location>
        <begin position="508"/>
        <end position="534"/>
    </location>
</feature>
<feature type="region of interest" description="Disordered" evidence="5">
    <location>
        <begin position="79"/>
        <end position="102"/>
    </location>
</feature>
<dbReference type="Pfam" id="PF00412">
    <property type="entry name" value="LIM"/>
    <property type="match status" value="1"/>
</dbReference>
<reference evidence="7" key="2">
    <citation type="submission" date="2025-09" db="UniProtKB">
        <authorList>
            <consortium name="Ensembl"/>
        </authorList>
    </citation>
    <scope>IDENTIFICATION</scope>
</reference>
<name>A0A9J7YKF5_CYPCA</name>
<evidence type="ECO:0000256" key="3">
    <source>
        <dbReference type="ARBA" id="ARBA00023038"/>
    </source>
</evidence>
<dbReference type="PROSITE" id="PS50023">
    <property type="entry name" value="LIM_DOMAIN_2"/>
    <property type="match status" value="1"/>
</dbReference>
<feature type="compositionally biased region" description="Polar residues" evidence="5">
    <location>
        <begin position="58"/>
        <end position="67"/>
    </location>
</feature>
<evidence type="ECO:0000256" key="5">
    <source>
        <dbReference type="SAM" id="MobiDB-lite"/>
    </source>
</evidence>
<dbReference type="SUPFAM" id="SSF57716">
    <property type="entry name" value="Glucocorticoid receptor-like (DNA-binding domain)"/>
    <property type="match status" value="2"/>
</dbReference>
<feature type="compositionally biased region" description="Acidic residues" evidence="5">
    <location>
        <begin position="593"/>
        <end position="602"/>
    </location>
</feature>
<proteinExistence type="predicted"/>
<evidence type="ECO:0000256" key="2">
    <source>
        <dbReference type="ARBA" id="ARBA00022833"/>
    </source>
</evidence>
<dbReference type="Ensembl" id="ENSCCRT00000168152.1">
    <property type="protein sequence ID" value="ENSCCRP00000120829.1"/>
    <property type="gene ID" value="ENSCCRG00000026777.2"/>
</dbReference>
<accession>A0A9J7YKF5</accession>
<keyword evidence="2 4" id="KW-0862">Zinc</keyword>
<feature type="compositionally biased region" description="Polar residues" evidence="5">
    <location>
        <begin position="241"/>
        <end position="252"/>
    </location>
</feature>
<feature type="compositionally biased region" description="Polar residues" evidence="5">
    <location>
        <begin position="497"/>
        <end position="507"/>
    </location>
</feature>
<feature type="region of interest" description="Disordered" evidence="5">
    <location>
        <begin position="44"/>
        <end position="67"/>
    </location>
</feature>
<dbReference type="Proteomes" id="UP001108240">
    <property type="component" value="Unplaced"/>
</dbReference>
<keyword evidence="3 4" id="KW-0440">LIM domain</keyword>
<feature type="compositionally biased region" description="Polar residues" evidence="5">
    <location>
        <begin position="379"/>
        <end position="390"/>
    </location>
</feature>
<sequence length="641" mass="71191">MAVSSFHRGQWASQSLRVTAKELSIIGVRGKNTAIAERFSKYQKAAEETSSDKKKSPENSTAPLRNGNLSVLKHLWEQPAETPPSPEPKTHSRQRQPLDPSVNTQVESIDKQLIGSTDSQLLSDSDQPMEKWTQRDVPIEKPTVPLNSLKMMFEKGETLHNNVSKDSGSENMEPGDKESLDSGVKMVESTPLRDRMAMYQAAVTKHDFPSSPTSEPADNEVRSLSGKQKENVPPVSADVGSESNTMKSPNSDRNGEPLVCNNRQIMSTVTSPDQNQPKAVRKFRLPVLETCVTCLKTVYPLEKLVANQQIYHNTCFRCAYCNTKLSLVNYASLHNNVYCKPHFCQLFKAKGNYDEGFGHRPHKELWEARGEGAEEQVKLSPQETTPSPTVEESPLVKVNVLATTLETRTQATSQRGEKPLETGRLKISWPPQSEGDESAAHVCGSTDGSGIKPIRPKWPPKGDRASSNSDQSVLPKIRRSVSLKERSKPFSIFSAAPVTQPSKTCQRSPSTEKPSSSEEMSTVSSTTDTVISSEDMTEHNQSEEEQGETETKEEDDEEKMEQEEKVEAQEEELSSLQCSSPDNSPSSSPESESGLDPEENQASEDVGFWDGEEAEEERADVTVEDLIKKNRHYYDDEEDVV</sequence>
<dbReference type="Gene3D" id="2.10.110.10">
    <property type="entry name" value="Cysteine Rich Protein"/>
    <property type="match status" value="1"/>
</dbReference>
<dbReference type="OMA" id="NQQVFHV"/>
<evidence type="ECO:0000256" key="1">
    <source>
        <dbReference type="ARBA" id="ARBA00022723"/>
    </source>
</evidence>
<dbReference type="PANTHER" id="PTHR24206">
    <property type="entry name" value="OS06G0237300 PROTEIN"/>
    <property type="match status" value="1"/>
</dbReference>
<feature type="compositionally biased region" description="Low complexity" evidence="5">
    <location>
        <begin position="574"/>
        <end position="592"/>
    </location>
</feature>
<evidence type="ECO:0000313" key="7">
    <source>
        <dbReference type="Ensembl" id="ENSCCRP00000120829.1"/>
    </source>
</evidence>
<evidence type="ECO:0000256" key="4">
    <source>
        <dbReference type="PROSITE-ProRule" id="PRU00125"/>
    </source>
</evidence>
<feature type="region of interest" description="Disordered" evidence="5">
    <location>
        <begin position="206"/>
        <end position="257"/>
    </location>
</feature>
<evidence type="ECO:0000259" key="6">
    <source>
        <dbReference type="PROSITE" id="PS50023"/>
    </source>
</evidence>
<dbReference type="GeneTree" id="ENSGT00940000167488"/>
<feature type="region of interest" description="Disordered" evidence="5">
    <location>
        <begin position="369"/>
        <end position="394"/>
    </location>
</feature>
<dbReference type="AlphaFoldDB" id="A0A9J7YKF5"/>
<dbReference type="FunFam" id="2.10.110.10:FF:000002">
    <property type="entry name" value="LIM domain and actin-binding 1"/>
    <property type="match status" value="1"/>
</dbReference>
<dbReference type="GO" id="GO:0046872">
    <property type="term" value="F:metal ion binding"/>
    <property type="evidence" value="ECO:0007669"/>
    <property type="project" value="UniProtKB-KW"/>
</dbReference>
<evidence type="ECO:0000313" key="8">
    <source>
        <dbReference type="Proteomes" id="UP001108240"/>
    </source>
</evidence>
<keyword evidence="1 4" id="KW-0479">Metal-binding</keyword>
<feature type="domain" description="LIM zinc-binding" evidence="6">
    <location>
        <begin position="289"/>
        <end position="349"/>
    </location>
</feature>
<dbReference type="PROSITE" id="PS00478">
    <property type="entry name" value="LIM_DOMAIN_1"/>
    <property type="match status" value="1"/>
</dbReference>
<dbReference type="InterPro" id="IPR028740">
    <property type="entry name" value="EPLIN_Lim_dom"/>
</dbReference>
<feature type="compositionally biased region" description="Polar residues" evidence="5">
    <location>
        <begin position="160"/>
        <end position="170"/>
    </location>
</feature>